<dbReference type="AlphaFoldDB" id="A0AAV5SQB4"/>
<evidence type="ECO:0000256" key="1">
    <source>
        <dbReference type="SAM" id="MobiDB-lite"/>
    </source>
</evidence>
<dbReference type="PANTHER" id="PTHR47520">
    <property type="entry name" value="CX DOMAIN-CONTAINING PROTEIN-RELATED"/>
    <property type="match status" value="1"/>
</dbReference>
<comment type="caution">
    <text evidence="4">The sequence shown here is derived from an EMBL/GenBank/DDBJ whole genome shotgun (WGS) entry which is preliminary data.</text>
</comment>
<reference evidence="4" key="1">
    <citation type="submission" date="2023-10" db="EMBL/GenBank/DDBJ databases">
        <title>Genome assembly of Pristionchus species.</title>
        <authorList>
            <person name="Yoshida K."/>
            <person name="Sommer R.J."/>
        </authorList>
    </citation>
    <scope>NUCLEOTIDE SEQUENCE</scope>
    <source>
        <strain evidence="4">RS0144</strain>
    </source>
</reference>
<organism evidence="4 5">
    <name type="scientific">Pristionchus entomophagus</name>
    <dbReference type="NCBI Taxonomy" id="358040"/>
    <lineage>
        <taxon>Eukaryota</taxon>
        <taxon>Metazoa</taxon>
        <taxon>Ecdysozoa</taxon>
        <taxon>Nematoda</taxon>
        <taxon>Chromadorea</taxon>
        <taxon>Rhabditida</taxon>
        <taxon>Rhabditina</taxon>
        <taxon>Diplogasteromorpha</taxon>
        <taxon>Diplogasteroidea</taxon>
        <taxon>Neodiplogasteridae</taxon>
        <taxon>Pristionchus</taxon>
    </lineage>
</organism>
<dbReference type="Proteomes" id="UP001432027">
    <property type="component" value="Unassembled WGS sequence"/>
</dbReference>
<protein>
    <recommendedName>
        <fullName evidence="3">CX domain-containing protein</fullName>
    </recommendedName>
</protein>
<dbReference type="Pfam" id="PF01705">
    <property type="entry name" value="CX"/>
    <property type="match status" value="1"/>
</dbReference>
<keyword evidence="2" id="KW-0812">Transmembrane</keyword>
<feature type="non-terminal residue" evidence="4">
    <location>
        <position position="1"/>
    </location>
</feature>
<keyword evidence="2" id="KW-0472">Membrane</keyword>
<evidence type="ECO:0000256" key="2">
    <source>
        <dbReference type="SAM" id="Phobius"/>
    </source>
</evidence>
<keyword evidence="2" id="KW-1133">Transmembrane helix</keyword>
<feature type="non-terminal residue" evidence="4">
    <location>
        <position position="242"/>
    </location>
</feature>
<accession>A0AAV5SQB4</accession>
<evidence type="ECO:0000259" key="3">
    <source>
        <dbReference type="Pfam" id="PF01705"/>
    </source>
</evidence>
<dbReference type="InterPro" id="IPR002619">
    <property type="entry name" value="CX"/>
</dbReference>
<proteinExistence type="predicted"/>
<dbReference type="EMBL" id="BTSX01000002">
    <property type="protein sequence ID" value="GMS85323.1"/>
    <property type="molecule type" value="Genomic_DNA"/>
</dbReference>
<name>A0AAV5SQB4_9BILA</name>
<feature type="region of interest" description="Disordered" evidence="1">
    <location>
        <begin position="215"/>
        <end position="242"/>
    </location>
</feature>
<evidence type="ECO:0000313" key="4">
    <source>
        <dbReference type="EMBL" id="GMS85323.1"/>
    </source>
</evidence>
<keyword evidence="5" id="KW-1185">Reference proteome</keyword>
<feature type="domain" description="CX" evidence="3">
    <location>
        <begin position="94"/>
        <end position="153"/>
    </location>
</feature>
<dbReference type="PANTHER" id="PTHR47520:SF13">
    <property type="entry name" value="PROTEIN CBG10012"/>
    <property type="match status" value="1"/>
</dbReference>
<sequence>AHLWPWVHEQSRDQSSHHHHPRSDSGYQQSITPKWLWDQASGSLRYARDSPTPTVNGKSLCSALVSSSEFDNDERGTRKVRSPFTPIPYAGYNYYWDANFLPIIVRPQRRSICTHIISREEMDEKVEIWNGTRFSSIAWSCPVLEECCEWECCTRVGQRMLMVYGYFLLLFILLIVITAACILLCYYVCIVRKKRAKTVPVPFAVYIAPRNTSSSTNVTPVQHMPEFGTEPHPPGPSTRPSQ</sequence>
<evidence type="ECO:0000313" key="5">
    <source>
        <dbReference type="Proteomes" id="UP001432027"/>
    </source>
</evidence>
<feature type="transmembrane region" description="Helical" evidence="2">
    <location>
        <begin position="163"/>
        <end position="189"/>
    </location>
</feature>
<gene>
    <name evidence="4" type="ORF">PENTCL1PPCAC_7498</name>
</gene>
<feature type="compositionally biased region" description="Pro residues" evidence="1">
    <location>
        <begin position="231"/>
        <end position="242"/>
    </location>
</feature>